<evidence type="ECO:0000313" key="1">
    <source>
        <dbReference type="EMBL" id="CFE75256.1"/>
    </source>
</evidence>
<proteinExistence type="predicted"/>
<dbReference type="Proteomes" id="UP000046947">
    <property type="component" value="Unassembled WGS sequence"/>
</dbReference>
<dbReference type="EMBL" id="CNGE01001368">
    <property type="protein sequence ID" value="CKU06619.1"/>
    <property type="molecule type" value="Genomic_DNA"/>
</dbReference>
<dbReference type="AlphaFoldDB" id="A0A654TSV4"/>
<accession>A0A654TSV4</accession>
<dbReference type="Proteomes" id="UP000048948">
    <property type="component" value="Unassembled WGS sequence"/>
</dbReference>
<dbReference type="EMBL" id="CFOH01000960">
    <property type="protein sequence ID" value="CFE75256.1"/>
    <property type="molecule type" value="Genomic_DNA"/>
</dbReference>
<organism evidence="1 3">
    <name type="scientific">Mycobacterium tuberculosis</name>
    <dbReference type="NCBI Taxonomy" id="1773"/>
    <lineage>
        <taxon>Bacteria</taxon>
        <taxon>Bacillati</taxon>
        <taxon>Actinomycetota</taxon>
        <taxon>Actinomycetes</taxon>
        <taxon>Mycobacteriales</taxon>
        <taxon>Mycobacteriaceae</taxon>
        <taxon>Mycobacterium</taxon>
        <taxon>Mycobacterium tuberculosis complex</taxon>
    </lineage>
</organism>
<protein>
    <submittedName>
        <fullName evidence="1">Uncharacterized protein</fullName>
    </submittedName>
</protein>
<evidence type="ECO:0000313" key="3">
    <source>
        <dbReference type="Proteomes" id="UP000046947"/>
    </source>
</evidence>
<reference evidence="3 4" key="1">
    <citation type="submission" date="2015-03" db="EMBL/GenBank/DDBJ databases">
        <authorList>
            <consortium name="Pathogen Informatics"/>
        </authorList>
    </citation>
    <scope>NUCLEOTIDE SEQUENCE [LARGE SCALE GENOMIC DNA]</scope>
    <source>
        <strain evidence="2 4">Bir 172</strain>
        <strain evidence="1 3">H09601792</strain>
    </source>
</reference>
<name>A0A654TSV4_MYCTX</name>
<sequence>MRPTVNRVGLVIAQCTADYVGRLSRHLQLLNWRRQPDGLVVPAKCHGLA</sequence>
<gene>
    <name evidence="1" type="ORF">ERS007688_03893</name>
    <name evidence="2" type="ORF">ERS027646_04443</name>
</gene>
<evidence type="ECO:0000313" key="4">
    <source>
        <dbReference type="Proteomes" id="UP000048948"/>
    </source>
</evidence>
<evidence type="ECO:0000313" key="2">
    <source>
        <dbReference type="EMBL" id="CKU06619.1"/>
    </source>
</evidence>